<dbReference type="PANTHER" id="PTHR43880">
    <property type="entry name" value="ALCOHOL DEHYDROGENASE"/>
    <property type="match status" value="1"/>
</dbReference>
<evidence type="ECO:0000256" key="1">
    <source>
        <dbReference type="ARBA" id="ARBA00001947"/>
    </source>
</evidence>
<dbReference type="PROSITE" id="PS00059">
    <property type="entry name" value="ADH_ZINC"/>
    <property type="match status" value="1"/>
</dbReference>
<dbReference type="Proteomes" id="UP000053617">
    <property type="component" value="Unassembled WGS sequence"/>
</dbReference>
<gene>
    <name evidence="8" type="ORF">Z518_08817</name>
</gene>
<keyword evidence="3 6" id="KW-0862">Zinc</keyword>
<evidence type="ECO:0000259" key="7">
    <source>
        <dbReference type="SMART" id="SM00829"/>
    </source>
</evidence>
<proteinExistence type="inferred from homology"/>
<dbReference type="SUPFAM" id="SSF51735">
    <property type="entry name" value="NAD(P)-binding Rossmann-fold domains"/>
    <property type="match status" value="1"/>
</dbReference>
<feature type="domain" description="Enoyl reductase (ER)" evidence="7">
    <location>
        <begin position="12"/>
        <end position="371"/>
    </location>
</feature>
<comment type="cofactor">
    <cofactor evidence="1 6">
        <name>Zn(2+)</name>
        <dbReference type="ChEBI" id="CHEBI:29105"/>
    </cofactor>
</comment>
<dbReference type="Gene3D" id="3.90.180.10">
    <property type="entry name" value="Medium-chain alcohol dehydrogenases, catalytic domain"/>
    <property type="match status" value="1"/>
</dbReference>
<protein>
    <recommendedName>
        <fullName evidence="7">Enoyl reductase (ER) domain-containing protein</fullName>
    </recommendedName>
</protein>
<dbReference type="InterPro" id="IPR020843">
    <property type="entry name" value="ER"/>
</dbReference>
<dbReference type="FunFam" id="3.40.50.720:FF:000003">
    <property type="entry name" value="S-(hydroxymethyl)glutathione dehydrogenase"/>
    <property type="match status" value="1"/>
</dbReference>
<dbReference type="VEuPathDB" id="FungiDB:Z518_08817"/>
<evidence type="ECO:0000256" key="5">
    <source>
        <dbReference type="ARBA" id="ARBA00023027"/>
    </source>
</evidence>
<dbReference type="GeneID" id="25296888"/>
<dbReference type="InterPro" id="IPR002328">
    <property type="entry name" value="ADH_Zn_CS"/>
</dbReference>
<reference evidence="8 9" key="1">
    <citation type="submission" date="2015-01" db="EMBL/GenBank/DDBJ databases">
        <title>The Genome Sequence of Rhinocladiella mackenzie CBS 650.93.</title>
        <authorList>
            <consortium name="The Broad Institute Genomics Platform"/>
            <person name="Cuomo C."/>
            <person name="de Hoog S."/>
            <person name="Gorbushina A."/>
            <person name="Stielow B."/>
            <person name="Teixiera M."/>
            <person name="Abouelleil A."/>
            <person name="Chapman S.B."/>
            <person name="Priest M."/>
            <person name="Young S.K."/>
            <person name="Wortman J."/>
            <person name="Nusbaum C."/>
            <person name="Birren B."/>
        </authorList>
    </citation>
    <scope>NUCLEOTIDE SEQUENCE [LARGE SCALE GENOMIC DNA]</scope>
    <source>
        <strain evidence="8 9">CBS 650.93</strain>
    </source>
</reference>
<evidence type="ECO:0000256" key="4">
    <source>
        <dbReference type="ARBA" id="ARBA00023002"/>
    </source>
</evidence>
<evidence type="ECO:0000313" key="9">
    <source>
        <dbReference type="Proteomes" id="UP000053617"/>
    </source>
</evidence>
<keyword evidence="9" id="KW-1185">Reference proteome</keyword>
<dbReference type="Pfam" id="PF08240">
    <property type="entry name" value="ADH_N"/>
    <property type="match status" value="1"/>
</dbReference>
<dbReference type="OrthoDB" id="1560166at2759"/>
<dbReference type="STRING" id="1442369.A0A0D2IAK0"/>
<dbReference type="SMART" id="SM00829">
    <property type="entry name" value="PKS_ER"/>
    <property type="match status" value="1"/>
</dbReference>
<keyword evidence="4" id="KW-0560">Oxidoreductase</keyword>
<dbReference type="HOGENOM" id="CLU_026673_14_1_1"/>
<accession>A0A0D2IAK0</accession>
<dbReference type="InterPro" id="IPR013149">
    <property type="entry name" value="ADH-like_C"/>
</dbReference>
<evidence type="ECO:0000313" key="8">
    <source>
        <dbReference type="EMBL" id="KIX02874.1"/>
    </source>
</evidence>
<dbReference type="Pfam" id="PF00107">
    <property type="entry name" value="ADH_zinc_N"/>
    <property type="match status" value="1"/>
</dbReference>
<evidence type="ECO:0000256" key="6">
    <source>
        <dbReference type="RuleBase" id="RU361277"/>
    </source>
</evidence>
<keyword evidence="2 6" id="KW-0479">Metal-binding</keyword>
<dbReference type="SUPFAM" id="SSF50129">
    <property type="entry name" value="GroES-like"/>
    <property type="match status" value="1"/>
</dbReference>
<dbReference type="AlphaFoldDB" id="A0A0D2IAK0"/>
<dbReference type="InterPro" id="IPR013154">
    <property type="entry name" value="ADH-like_N"/>
</dbReference>
<dbReference type="GO" id="GO:0046294">
    <property type="term" value="P:formaldehyde catabolic process"/>
    <property type="evidence" value="ECO:0007669"/>
    <property type="project" value="TreeGrafter"/>
</dbReference>
<dbReference type="GO" id="GO:0008270">
    <property type="term" value="F:zinc ion binding"/>
    <property type="evidence" value="ECO:0007669"/>
    <property type="project" value="InterPro"/>
</dbReference>
<dbReference type="InterPro" id="IPR011032">
    <property type="entry name" value="GroES-like_sf"/>
</dbReference>
<keyword evidence="5" id="KW-0520">NAD</keyword>
<dbReference type="Gene3D" id="3.40.50.720">
    <property type="entry name" value="NAD(P)-binding Rossmann-like Domain"/>
    <property type="match status" value="1"/>
</dbReference>
<dbReference type="EMBL" id="KN847480">
    <property type="protein sequence ID" value="KIX02874.1"/>
    <property type="molecule type" value="Genomic_DNA"/>
</dbReference>
<comment type="similarity">
    <text evidence="6">Belongs to the zinc-containing alcohol dehydrogenase family.</text>
</comment>
<organism evidence="8 9">
    <name type="scientific">Rhinocladiella mackenziei CBS 650.93</name>
    <dbReference type="NCBI Taxonomy" id="1442369"/>
    <lineage>
        <taxon>Eukaryota</taxon>
        <taxon>Fungi</taxon>
        <taxon>Dikarya</taxon>
        <taxon>Ascomycota</taxon>
        <taxon>Pezizomycotina</taxon>
        <taxon>Eurotiomycetes</taxon>
        <taxon>Chaetothyriomycetidae</taxon>
        <taxon>Chaetothyriales</taxon>
        <taxon>Herpotrichiellaceae</taxon>
        <taxon>Rhinocladiella</taxon>
    </lineage>
</organism>
<name>A0A0D2IAK0_9EURO</name>
<dbReference type="PANTHER" id="PTHR43880:SF12">
    <property type="entry name" value="ALCOHOL DEHYDROGENASE CLASS-3"/>
    <property type="match status" value="1"/>
</dbReference>
<dbReference type="GO" id="GO:0051903">
    <property type="term" value="F:S-(hydroxymethyl)glutathione dehydrogenase [NAD(P)+] activity"/>
    <property type="evidence" value="ECO:0007669"/>
    <property type="project" value="TreeGrafter"/>
</dbReference>
<dbReference type="GO" id="GO:0005829">
    <property type="term" value="C:cytosol"/>
    <property type="evidence" value="ECO:0007669"/>
    <property type="project" value="TreeGrafter"/>
</dbReference>
<evidence type="ECO:0000256" key="2">
    <source>
        <dbReference type="ARBA" id="ARBA00022723"/>
    </source>
</evidence>
<dbReference type="CDD" id="cd08278">
    <property type="entry name" value="benzyl_alcohol_DH"/>
    <property type="match status" value="1"/>
</dbReference>
<dbReference type="RefSeq" id="XP_013270010.1">
    <property type="nucleotide sequence ID" value="XM_013414556.1"/>
</dbReference>
<dbReference type="InterPro" id="IPR036291">
    <property type="entry name" value="NAD(P)-bd_dom_sf"/>
</dbReference>
<evidence type="ECO:0000256" key="3">
    <source>
        <dbReference type="ARBA" id="ARBA00022833"/>
    </source>
</evidence>
<sequence>MITEALVVAKPGAPFIYQQVELNDVLWPDEVEVRIKATGVCHTDLNFAKEKTMPELFPAVLGHEGAGVVERIGANVTRVSRGDHVIVCYSCCGNCKYCLRKESSYCDLWFQYNFGIGRLDGSKAFSSTSDGRRISSHFFGQSSFAKNILVSENGLVKVDKHIPFEKLAPLGCGVMTGAGAMLNVVNPTSDMSVAVVGAGAVGLSAIMALKLLQFPPKRIIAVDIVPARLEMARSFGATHGVNAKVRPNLMKVLMDITRGRGVDGAIDTTGRPEVVKGLIHSAARKGKVVTVGVGELSAEASHNMFEMVQAGCSYVGCNQGDCYPQEFLPELLTAHQLGKFPYDQLIKTYAAEEAEQAAKDIYSGKTVKAVLLWD</sequence>